<dbReference type="EMBL" id="DQ491001">
    <property type="protein sequence ID" value="ABT13934.1"/>
    <property type="molecule type" value="Genomic_DNA"/>
</dbReference>
<organismHost>
    <name type="scientific">Paramecium bursaria</name>
    <dbReference type="NCBI Taxonomy" id="74790"/>
</organismHost>
<dbReference type="Proteomes" id="UP000246715">
    <property type="component" value="Segment"/>
</dbReference>
<evidence type="ECO:0000313" key="2">
    <source>
        <dbReference type="Proteomes" id="UP000246715"/>
    </source>
</evidence>
<reference evidence="1 2" key="1">
    <citation type="journal article" date="2007" name="Virology">
        <title>Sequence and annotation of the 314-kb MT325 and the 321-kb FR483 viruses that infect Chlorella Pbi.</title>
        <authorList>
            <person name="Fitzgerald L.A."/>
            <person name="Graves M.V."/>
            <person name="Li X."/>
            <person name="Feldblyum T."/>
            <person name="Hartigan J."/>
            <person name="Van Etten J.L."/>
        </authorList>
    </citation>
    <scope>NUCLEOTIDE SEQUENCE [LARGE SCALE GENOMIC DNA]</scope>
    <source>
        <strain evidence="1 2">MT325</strain>
    </source>
</reference>
<protein>
    <submittedName>
        <fullName evidence="1">Uncharacterized protein m380L</fullName>
    </submittedName>
</protein>
<name>A7IUB0_PBCVM</name>
<accession>A7IUB0</accession>
<proteinExistence type="predicted"/>
<sequence length="69" mass="7990">MPPSLYVKRKFIMLSCQNYLVFAVKECGYTITWISTVLGVIRSTVPEELFANVFLIKFAHLEHNVMFGF</sequence>
<gene>
    <name evidence="1" type="primary">m380L</name>
    <name evidence="1" type="ORF">MT325_m380L</name>
</gene>
<evidence type="ECO:0000313" key="1">
    <source>
        <dbReference type="EMBL" id="ABT13934.1"/>
    </source>
</evidence>
<organism evidence="1 2">
    <name type="scientific">Paramecium bursaria Chlorella virus MT325</name>
    <name type="common">PBCV-MT325</name>
    <dbReference type="NCBI Taxonomy" id="346932"/>
    <lineage>
        <taxon>Viruses</taxon>
        <taxon>Varidnaviria</taxon>
        <taxon>Bamfordvirae</taxon>
        <taxon>Nucleocytoviricota</taxon>
        <taxon>Megaviricetes</taxon>
        <taxon>Algavirales</taxon>
        <taxon>Phycodnaviridae</taxon>
        <taxon>Chlorovirus</taxon>
        <taxon>Chlorovirus conductrix</taxon>
        <taxon>Paramecium bursaria Chlorella virus A1</taxon>
    </lineage>
</organism>